<proteinExistence type="predicted"/>
<dbReference type="Gene3D" id="3.30.70.20">
    <property type="match status" value="1"/>
</dbReference>
<keyword evidence="3" id="KW-0408">Iron</keyword>
<dbReference type="InterPro" id="IPR050157">
    <property type="entry name" value="PSI_iron-sulfur_center"/>
</dbReference>
<evidence type="ECO:0000256" key="2">
    <source>
        <dbReference type="ARBA" id="ARBA00022723"/>
    </source>
</evidence>
<name>A0A9D2HRG2_9BACE</name>
<dbReference type="InterPro" id="IPR017900">
    <property type="entry name" value="4Fe4S_Fe_S_CS"/>
</dbReference>
<sequence>MKSVSMCFSPTGGGEKIAQAIRRGMDGNLDEGMEPYLFVIPVYGGHMPVPARECFEKVRVTDNRPAILVAVYGNRAFERALVDLEDFVCERGFCPIAAAAFVCEHSYSTADTPIAAGRPDEADLQAAEDFGRRVREKLLAGSLSPIHAANLQDEPSPEASVKKFVAFVQSFRARQAVAPQKPVPSLDKDLCSGCGICVSACPVGAIQEDLSVDAARCINCCACVKACPAGARSFRTPFARPLSECFSVRKSPRWLL</sequence>
<dbReference type="SUPFAM" id="SSF52218">
    <property type="entry name" value="Flavoproteins"/>
    <property type="match status" value="1"/>
</dbReference>
<dbReference type="AlphaFoldDB" id="A0A9D2HRG2"/>
<dbReference type="PANTHER" id="PTHR24960">
    <property type="entry name" value="PHOTOSYSTEM I IRON-SULFUR CENTER-RELATED"/>
    <property type="match status" value="1"/>
</dbReference>
<dbReference type="PANTHER" id="PTHR24960:SF80">
    <property type="entry name" value="FERREDOXIN"/>
    <property type="match status" value="1"/>
</dbReference>
<evidence type="ECO:0000256" key="1">
    <source>
        <dbReference type="ARBA" id="ARBA00022485"/>
    </source>
</evidence>
<accession>A0A9D2HRG2</accession>
<dbReference type="GO" id="GO:0051539">
    <property type="term" value="F:4 iron, 4 sulfur cluster binding"/>
    <property type="evidence" value="ECO:0007669"/>
    <property type="project" value="UniProtKB-KW"/>
</dbReference>
<evidence type="ECO:0000256" key="3">
    <source>
        <dbReference type="ARBA" id="ARBA00023004"/>
    </source>
</evidence>
<dbReference type="InterPro" id="IPR017896">
    <property type="entry name" value="4Fe4S_Fe-S-bd"/>
</dbReference>
<keyword evidence="4" id="KW-0411">Iron-sulfur</keyword>
<dbReference type="InterPro" id="IPR029039">
    <property type="entry name" value="Flavoprotein-like_sf"/>
</dbReference>
<feature type="domain" description="4Fe-4S ferredoxin-type" evidence="5">
    <location>
        <begin position="212"/>
        <end position="237"/>
    </location>
</feature>
<reference evidence="6" key="1">
    <citation type="journal article" date="2021" name="PeerJ">
        <title>Extensive microbial diversity within the chicken gut microbiome revealed by metagenomics and culture.</title>
        <authorList>
            <person name="Gilroy R."/>
            <person name="Ravi A."/>
            <person name="Getino M."/>
            <person name="Pursley I."/>
            <person name="Horton D.L."/>
            <person name="Alikhan N.F."/>
            <person name="Baker D."/>
            <person name="Gharbi K."/>
            <person name="Hall N."/>
            <person name="Watson M."/>
            <person name="Adriaenssens E.M."/>
            <person name="Foster-Nyarko E."/>
            <person name="Jarju S."/>
            <person name="Secka A."/>
            <person name="Antonio M."/>
            <person name="Oren A."/>
            <person name="Chaudhuri R.R."/>
            <person name="La Ragione R."/>
            <person name="Hildebrand F."/>
            <person name="Pallen M.J."/>
        </authorList>
    </citation>
    <scope>NUCLEOTIDE SEQUENCE</scope>
    <source>
        <strain evidence="6">ChiHecec1B25-7008</strain>
    </source>
</reference>
<evidence type="ECO:0000256" key="4">
    <source>
        <dbReference type="ARBA" id="ARBA00023014"/>
    </source>
</evidence>
<keyword evidence="2" id="KW-0479">Metal-binding</keyword>
<dbReference type="Pfam" id="PF00037">
    <property type="entry name" value="Fer4"/>
    <property type="match status" value="2"/>
</dbReference>
<comment type="caution">
    <text evidence="6">The sequence shown here is derived from an EMBL/GenBank/DDBJ whole genome shotgun (WGS) entry which is preliminary data.</text>
</comment>
<evidence type="ECO:0000259" key="5">
    <source>
        <dbReference type="PROSITE" id="PS51379"/>
    </source>
</evidence>
<dbReference type="EMBL" id="DWZE01000021">
    <property type="protein sequence ID" value="HJA82692.1"/>
    <property type="molecule type" value="Genomic_DNA"/>
</dbReference>
<dbReference type="GO" id="GO:0046872">
    <property type="term" value="F:metal ion binding"/>
    <property type="evidence" value="ECO:0007669"/>
    <property type="project" value="UniProtKB-KW"/>
</dbReference>
<keyword evidence="1" id="KW-0004">4Fe-4S</keyword>
<evidence type="ECO:0000313" key="7">
    <source>
        <dbReference type="Proteomes" id="UP000823860"/>
    </source>
</evidence>
<protein>
    <submittedName>
        <fullName evidence="6">4Fe-4S binding protein</fullName>
    </submittedName>
</protein>
<dbReference type="PROSITE" id="PS00198">
    <property type="entry name" value="4FE4S_FER_1"/>
    <property type="match status" value="1"/>
</dbReference>
<dbReference type="Proteomes" id="UP000823860">
    <property type="component" value="Unassembled WGS sequence"/>
</dbReference>
<dbReference type="SUPFAM" id="SSF54862">
    <property type="entry name" value="4Fe-4S ferredoxins"/>
    <property type="match status" value="1"/>
</dbReference>
<feature type="domain" description="4Fe-4S ferredoxin-type" evidence="5">
    <location>
        <begin position="182"/>
        <end position="211"/>
    </location>
</feature>
<reference evidence="6" key="2">
    <citation type="submission" date="2021-04" db="EMBL/GenBank/DDBJ databases">
        <authorList>
            <person name="Gilroy R."/>
        </authorList>
    </citation>
    <scope>NUCLEOTIDE SEQUENCE</scope>
    <source>
        <strain evidence="6">ChiHecec1B25-7008</strain>
    </source>
</reference>
<dbReference type="PROSITE" id="PS51379">
    <property type="entry name" value="4FE4S_FER_2"/>
    <property type="match status" value="2"/>
</dbReference>
<dbReference type="Gene3D" id="3.40.50.360">
    <property type="match status" value="1"/>
</dbReference>
<gene>
    <name evidence="6" type="ORF">H9785_01770</name>
</gene>
<organism evidence="6 7">
    <name type="scientific">Candidatus Bacteroides intestinavium</name>
    <dbReference type="NCBI Taxonomy" id="2838469"/>
    <lineage>
        <taxon>Bacteria</taxon>
        <taxon>Pseudomonadati</taxon>
        <taxon>Bacteroidota</taxon>
        <taxon>Bacteroidia</taxon>
        <taxon>Bacteroidales</taxon>
        <taxon>Bacteroidaceae</taxon>
        <taxon>Bacteroides</taxon>
    </lineage>
</organism>
<evidence type="ECO:0000313" key="6">
    <source>
        <dbReference type="EMBL" id="HJA82692.1"/>
    </source>
</evidence>